<gene>
    <name evidence="2" type="ORF">J8C05_01005</name>
</gene>
<feature type="transmembrane region" description="Helical" evidence="1">
    <location>
        <begin position="66"/>
        <end position="86"/>
    </location>
</feature>
<dbReference type="EMBL" id="CP072642">
    <property type="protein sequence ID" value="QUV94071.1"/>
    <property type="molecule type" value="Genomic_DNA"/>
</dbReference>
<keyword evidence="3" id="KW-1185">Reference proteome</keyword>
<keyword evidence="1" id="KW-0472">Membrane</keyword>
<keyword evidence="2" id="KW-0813">Transport</keyword>
<dbReference type="Pfam" id="PF03083">
    <property type="entry name" value="MtN3_slv"/>
    <property type="match status" value="1"/>
</dbReference>
<evidence type="ECO:0000313" key="2">
    <source>
        <dbReference type="EMBL" id="QUV94071.1"/>
    </source>
</evidence>
<evidence type="ECO:0000256" key="1">
    <source>
        <dbReference type="SAM" id="Phobius"/>
    </source>
</evidence>
<sequence>MPSSATLTVLGLLAGALTSFSFALQVWQSWRTKSVKDVSAGMYLVFSTGVILWLIYGLLRRDIPLMVWNTLTLVLVATILVLKFRYGGARHGTPD</sequence>
<dbReference type="NCBIfam" id="NF037968">
    <property type="entry name" value="SemiSWEET_2"/>
    <property type="match status" value="1"/>
</dbReference>
<dbReference type="Gene3D" id="1.20.1280.290">
    <property type="match status" value="1"/>
</dbReference>
<keyword evidence="1" id="KW-1133">Transmembrane helix</keyword>
<dbReference type="RefSeq" id="WP_211422390.1">
    <property type="nucleotide sequence ID" value="NZ_CP072642.1"/>
</dbReference>
<accession>A0ABX8B3I9</accession>
<dbReference type="InterPro" id="IPR004316">
    <property type="entry name" value="SWEET_rpt"/>
</dbReference>
<evidence type="ECO:0000313" key="3">
    <source>
        <dbReference type="Proteomes" id="UP000677668"/>
    </source>
</evidence>
<proteinExistence type="predicted"/>
<organism evidence="2 3">
    <name type="scientific">Chloracidobacterium sp. N</name>
    <dbReference type="NCBI Taxonomy" id="2821540"/>
    <lineage>
        <taxon>Bacteria</taxon>
        <taxon>Pseudomonadati</taxon>
        <taxon>Acidobacteriota</taxon>
        <taxon>Terriglobia</taxon>
        <taxon>Terriglobales</taxon>
        <taxon>Acidobacteriaceae</taxon>
        <taxon>Chloracidobacterium</taxon>
        <taxon>Chloracidobacterium aggregatum</taxon>
    </lineage>
</organism>
<dbReference type="InterPro" id="IPR047662">
    <property type="entry name" value="SemiSWEET"/>
</dbReference>
<keyword evidence="1" id="KW-0812">Transmembrane</keyword>
<keyword evidence="2" id="KW-0762">Sugar transport</keyword>
<reference evidence="2 3" key="1">
    <citation type="submission" date="2021-03" db="EMBL/GenBank/DDBJ databases">
        <title>Genomic and phenotypic characterization of Chloracidobacterium isolates provides evidence for multiple species.</title>
        <authorList>
            <person name="Saini M.K."/>
            <person name="Costas A.M.G."/>
            <person name="Tank M."/>
            <person name="Bryant D.A."/>
        </authorList>
    </citation>
    <scope>NUCLEOTIDE SEQUENCE [LARGE SCALE GENOMIC DNA]</scope>
    <source>
        <strain evidence="2 3">N</strain>
    </source>
</reference>
<protein>
    <submittedName>
        <fullName evidence="2">SemiSWEET family sugar transporter</fullName>
    </submittedName>
</protein>
<dbReference type="Proteomes" id="UP000677668">
    <property type="component" value="Chromosome 1"/>
</dbReference>
<feature type="transmembrane region" description="Helical" evidence="1">
    <location>
        <begin position="39"/>
        <end position="59"/>
    </location>
</feature>
<name>A0ABX8B3I9_9BACT</name>